<evidence type="ECO:0000256" key="18">
    <source>
        <dbReference type="SAM" id="Coils"/>
    </source>
</evidence>
<dbReference type="PROSITE" id="PS00678">
    <property type="entry name" value="WD_REPEATS_1"/>
    <property type="match status" value="1"/>
</dbReference>
<keyword evidence="12" id="KW-0472">Membrane</keyword>
<evidence type="ECO:0000256" key="12">
    <source>
        <dbReference type="ARBA" id="ARBA00023136"/>
    </source>
</evidence>
<dbReference type="InterPro" id="IPR001680">
    <property type="entry name" value="WD40_rpt"/>
</dbReference>
<feature type="coiled-coil region" evidence="18">
    <location>
        <begin position="1527"/>
        <end position="1614"/>
    </location>
</feature>
<feature type="repeat" description="WD" evidence="16">
    <location>
        <begin position="681"/>
        <end position="722"/>
    </location>
</feature>
<dbReference type="PROSITE" id="PS50082">
    <property type="entry name" value="WD_REPEATS_2"/>
    <property type="match status" value="2"/>
</dbReference>
<dbReference type="PANTHER" id="PTHR47968:SF75">
    <property type="entry name" value="CENTROMERE-ASSOCIATED PROTEIN E"/>
    <property type="match status" value="1"/>
</dbReference>
<dbReference type="InterPro" id="IPR015943">
    <property type="entry name" value="WD40/YVTN_repeat-like_dom_sf"/>
</dbReference>
<keyword evidence="8 17" id="KW-0547">Nucleotide-binding</keyword>
<comment type="subcellular location">
    <subcellularLocation>
        <location evidence="2">Cytoplasm</location>
        <location evidence="2">Cytoskeleton</location>
    </subcellularLocation>
    <subcellularLocation>
        <location evidence="1">Membrane</location>
        <topology evidence="1">Multi-pass membrane protein</topology>
    </subcellularLocation>
</comment>
<feature type="coiled-coil region" evidence="18">
    <location>
        <begin position="2500"/>
        <end position="2541"/>
    </location>
</feature>
<feature type="coiled-coil region" evidence="18">
    <location>
        <begin position="2774"/>
        <end position="2815"/>
    </location>
</feature>
<comment type="similarity">
    <text evidence="17">Belongs to the TRAFAC class myosin-kinesin ATPase superfamily. Kinesin family.</text>
</comment>
<evidence type="ECO:0000256" key="5">
    <source>
        <dbReference type="ARBA" id="ARBA00022574"/>
    </source>
</evidence>
<name>A0ABN7RX35_OIKDI</name>
<evidence type="ECO:0000256" key="11">
    <source>
        <dbReference type="ARBA" id="ARBA00023054"/>
    </source>
</evidence>
<keyword evidence="5 16" id="KW-0853">WD repeat</keyword>
<evidence type="ECO:0000259" key="20">
    <source>
        <dbReference type="PROSITE" id="PS50067"/>
    </source>
</evidence>
<dbReference type="PRINTS" id="PR00380">
    <property type="entry name" value="KINESINHEAVY"/>
</dbReference>
<dbReference type="CDD" id="cd00200">
    <property type="entry name" value="WD40"/>
    <property type="match status" value="1"/>
</dbReference>
<dbReference type="SMART" id="SM00320">
    <property type="entry name" value="WD40"/>
    <property type="match status" value="7"/>
</dbReference>
<dbReference type="SUPFAM" id="SSF52540">
    <property type="entry name" value="P-loop containing nucleoside triphosphate hydrolases"/>
    <property type="match status" value="1"/>
</dbReference>
<feature type="region of interest" description="Disordered" evidence="19">
    <location>
        <begin position="2324"/>
        <end position="2352"/>
    </location>
</feature>
<comment type="function">
    <text evidence="15">Ribosome biogenesis factor. Involved in nucleolar processing of pre-18S ribosomal RNA. Required for optimal pre-ribosomal RNA transcription by RNA polymerase I. Part of the small subunit (SSU) processome, first precursor of the small eukaryotic ribosomal subunit. During the assembly of the SSU processome in the nucleolus, many ribosome biogenesis factors, an RNA chaperone and ribosomal proteins associate with the nascent pre-rRNA and work in concert to generate RNA folding, modifications, rearrangements and cleavage as well as targeted degradation of pre-ribosomal RNA by the RNA exosome.</text>
</comment>
<accession>A0ABN7RX35</accession>
<dbReference type="PROSITE" id="PS50294">
    <property type="entry name" value="WD_REPEATS_REGION"/>
    <property type="match status" value="1"/>
</dbReference>
<evidence type="ECO:0000256" key="7">
    <source>
        <dbReference type="ARBA" id="ARBA00022737"/>
    </source>
</evidence>
<evidence type="ECO:0000256" key="3">
    <source>
        <dbReference type="ARBA" id="ARBA00006824"/>
    </source>
</evidence>
<feature type="compositionally biased region" description="Basic and acidic residues" evidence="19">
    <location>
        <begin position="3185"/>
        <end position="3196"/>
    </location>
</feature>
<evidence type="ECO:0000256" key="6">
    <source>
        <dbReference type="ARBA" id="ARBA00022692"/>
    </source>
</evidence>
<keyword evidence="9 17" id="KW-0067">ATP-binding</keyword>
<evidence type="ECO:0000313" key="21">
    <source>
        <dbReference type="EMBL" id="CAG5087869.1"/>
    </source>
</evidence>
<keyword evidence="10" id="KW-1133">Transmembrane helix</keyword>
<dbReference type="InterPro" id="IPR018983">
    <property type="entry name" value="U3_snoRNA-assocProt_15_C"/>
</dbReference>
<evidence type="ECO:0000313" key="22">
    <source>
        <dbReference type="Proteomes" id="UP001158576"/>
    </source>
</evidence>
<dbReference type="InterPro" id="IPR007248">
    <property type="entry name" value="Mpv17_PMP22"/>
</dbReference>
<dbReference type="InterPro" id="IPR027640">
    <property type="entry name" value="Kinesin-like_fam"/>
</dbReference>
<evidence type="ECO:0000256" key="10">
    <source>
        <dbReference type="ARBA" id="ARBA00022989"/>
    </source>
</evidence>
<feature type="repeat" description="WD" evidence="16">
    <location>
        <begin position="806"/>
        <end position="847"/>
    </location>
</feature>
<organism evidence="21 22">
    <name type="scientific">Oikopleura dioica</name>
    <name type="common">Tunicate</name>
    <dbReference type="NCBI Taxonomy" id="34765"/>
    <lineage>
        <taxon>Eukaryota</taxon>
        <taxon>Metazoa</taxon>
        <taxon>Chordata</taxon>
        <taxon>Tunicata</taxon>
        <taxon>Appendicularia</taxon>
        <taxon>Copelata</taxon>
        <taxon>Oikopleuridae</taxon>
        <taxon>Oikopleura</taxon>
    </lineage>
</organism>
<keyword evidence="22" id="KW-1185">Reference proteome</keyword>
<keyword evidence="14" id="KW-0963">Cytoplasm</keyword>
<dbReference type="InterPro" id="IPR019775">
    <property type="entry name" value="WD40_repeat_CS"/>
</dbReference>
<dbReference type="SMART" id="SM00129">
    <property type="entry name" value="KISc"/>
    <property type="match status" value="1"/>
</dbReference>
<feature type="coiled-coil region" evidence="18">
    <location>
        <begin position="1764"/>
        <end position="1798"/>
    </location>
</feature>
<dbReference type="Gene3D" id="1.10.287.1490">
    <property type="match status" value="2"/>
</dbReference>
<evidence type="ECO:0000256" key="13">
    <source>
        <dbReference type="ARBA" id="ARBA00023175"/>
    </source>
</evidence>
<dbReference type="Pfam" id="PF09384">
    <property type="entry name" value="UTP15_C"/>
    <property type="match status" value="1"/>
</dbReference>
<feature type="binding site" evidence="17">
    <location>
        <begin position="1101"/>
        <end position="1108"/>
    </location>
    <ligand>
        <name>ATP</name>
        <dbReference type="ChEBI" id="CHEBI:30616"/>
    </ligand>
</feature>
<gene>
    <name evidence="21" type="ORF">OKIOD_LOCUS3211</name>
</gene>
<protein>
    <recommendedName>
        <fullName evidence="4">U3 small nucleolar RNA-associated protein 15 homolog</fullName>
    </recommendedName>
</protein>
<keyword evidence="14" id="KW-0206">Cytoskeleton</keyword>
<evidence type="ECO:0000256" key="9">
    <source>
        <dbReference type="ARBA" id="ARBA00022840"/>
    </source>
</evidence>
<evidence type="ECO:0000256" key="8">
    <source>
        <dbReference type="ARBA" id="ARBA00022741"/>
    </source>
</evidence>
<feature type="coiled-coil region" evidence="18">
    <location>
        <begin position="2222"/>
        <end position="2274"/>
    </location>
</feature>
<dbReference type="Pfam" id="PF00225">
    <property type="entry name" value="Kinesin"/>
    <property type="match status" value="1"/>
</dbReference>
<feature type="coiled-coil region" evidence="18">
    <location>
        <begin position="2585"/>
        <end position="2693"/>
    </location>
</feature>
<evidence type="ECO:0000256" key="19">
    <source>
        <dbReference type="SAM" id="MobiDB-lite"/>
    </source>
</evidence>
<feature type="region of interest" description="Disordered" evidence="19">
    <location>
        <begin position="1717"/>
        <end position="1754"/>
    </location>
</feature>
<feature type="compositionally biased region" description="Polar residues" evidence="19">
    <location>
        <begin position="3135"/>
        <end position="3148"/>
    </location>
</feature>
<dbReference type="Gene3D" id="2.130.10.10">
    <property type="entry name" value="YVTN repeat-like/Quinoprotein amine dehydrogenase"/>
    <property type="match status" value="1"/>
</dbReference>
<feature type="coiled-coil region" evidence="18">
    <location>
        <begin position="1831"/>
        <end position="1945"/>
    </location>
</feature>
<sequence length="3196" mass="363965">MRFFAVRLAARYDQMLQKRPLLTQCITAGTLCALGDCLAQQVFEKPEVHNFARTLKMAGFGFFYYAPLCSKWMVLAERLFPGTSPASMIKKVVVDQLIISSILMCCFLMINEVLDGRGVDSGVKKIERDFTSMIVANWQMGRWVLLRKFQHELKERPLRTQMIFASVVALAGDTVAQNAVEGKTLFKDQDHVRTVRMACFSTFVWTPLGYKWFLFASRVWPKATLANVVKKTSIDQLLIIPVTLTLFLCTNEALQGSSLVKIKKRIESDYQTILIKNWQVWGPVQFFNFYLIPVAYQRMELFCDPDIFEDEEKVEKTKKIHVRKNDIESYVPNQREKMWFLSKVEQENPEVVDCFNHPDKYVQQDIFQELDRKALRLKSSGDYFFIMKDDIEKALELYLESYETCTKQNSVLRRELSEAIPICLAKLERFDDALARFKDHFKTCSNDEMKTSLFNAVLDSLPAEMALEFGIDVVGIHMDEPQLWAKALKFLKFGTEQHLVCLLAILRQTNYTLRHSENEVHDFYKNLNEKCSKEKNDYGLSEERIAEYRKFLHENWTDWPKMASNSFQRLSLVRSTKFDQLERNDPYWSFQFPTTVKEDNNISHVSFNPHAPHELLVTSGFHMRIFSRQSAKIGKTFTRFREKCYSGNWRNDGNLICAGSEEGVVRVFDKGTLARAPLREFAAHHDCCQVTTFTADGKCIVSGADDGKVKLWDVSRGDKVSEMLVHNDYVRAGAAAPNDPNIFCSGGYDNTVNMLDMRANEITMSFNHGSFVESVAVFPSLSLIVSAGGPIVKVWDTHRKKLLTTISNHTKNVSSICFNDSHTKLLTAGLDKRVNIFEMNDYSRAATVEFDAPVLSMALSNGDRTLAAGTAGGYLFVRHRNEHIIKNVPEGEKHLYKELEQGGSFQKKPNADQAYTYKVERKDDGQDPVKIDNETSHKRKSHENRYNKLFRQFEYKKVLSMGLGYNIRRKRPEVLVAIFEELHRRNVLEKTMSSRSEAEVASILRFLGRQRQRSLKMAENVIVSVRWRPLVKREQTINEEGRAYNWTWSENQVILNENDKVWGFDNVFDTKSTNKCVYDKVVQPIVKKALEGYNGTVFAYGQTGSGKTFTMRGYHGELGVIPLAVMEICDSISHCHEREFMMQMEYIEIYNEQIRDLLSTKETVSSKKPFVVENPDGTVVVDGINKPLVASKDQILGFLDQGDKSRSTAATNMNEHSSRSHALFRLRIESRLKDAPNDITISQLNLVDLAGSERAAQTGASGQTLKEGCHINKSLFMLGRVINELTTNSSHVSYRDSVLTRILSPALGGNARTAIICTLTQASGQETKSSLNFSASAKMIKNSVKINQVISKDTIISKQEKEIKRLRAECERMKAYPTEAVENETKVDSGNEEEMRRRIEVLQKMIINSNLAPQEQPKMPARRMTWHPNQKPATVFKRQSNDAIQRPPSSMTIVNDENDFVPASDFLDKLDEEEEMAKIKQLNPGKKRTLSELSPNKRNIQVQKKMRSSAEGLSEEIQVSRVSMAQYDQLEKSYAEALEKIKTLESQKMEPVPEEPKNENDIAELKHENQDLRRKLAALEEVKQSTSFDATKLMQDLEAENILLKEKMATMEEEFAVKSAKLDEKLQLWGDAQSPDQFIGQIKSLHVQLQEKAKFVNTLEEQLDLKSNEIRLLNEQIKDLESQRSHSLNTSTIDEVANLKEHLRDLAESLQKEAREREILSSQNEDLKTQLNERKIKDQELPTPSKSPIKPGDSTQLTQAFAINEDILADLDKQIQENEKLQEQIKILQEENASLKEIPEVKSTEPESSEIAAKKEIEEMKEFFNLENEARKSVDAENESLRKENSLLKSQLENLSSLTDISSINEAHLKRTEADFHELECKISVLESNLSESNEKLKSAETSAKENQHFAQVNAELEYSLEMEKDKNKRRIEELTAELSVFRDTVRVKTTCENVSQTEKASTDATIQATVQVNSCGTTIDQDMPDSPEMIFLQEQVRDLNVQLSEARANAEGFTAPLQEKIESLNLQVVRSEELAAKVIGFESELAAAIADKNAKTEELQKLQADYVAIVAEKNELLSRIDTQEKQLFDVTDANAKTFNELQTEHTAVLASKNELASKLDALENELASSRADLTSKVEALNQLQSDHVLAVGDKVQLSTKVGELEKELEFAMADAKAKTELLSDAINNIKSRHEDSISDINMKTEELKKLQSDHDFIHQELSSLTKAKEALESTYAEEKASFAAQVADLQEKIRMKDELIQNLNLEIMKIKEESTSSFKKPRLSDMGICDVIDVSGSSAVEISMKEEPTPALSRTEMSMLGIADADSNGPSRKNSIDFGHQAEPQEDDRDEKIRKLEESAREFQNERAIICDRISELEGEISASKGQVEHLQVELENSRALVTKLETEILATKKELNDASINTSFATETVEGGMNTSISEPEKVDGQMNTSVVEKSAMMDAAMNTSVQEPESAMVTETMTITSLPRPEVFSCSMNTSAIPDDSAEIDSLKSELKTLNEKLQSVTAERDELASKLNEISSAHQAMLQETQVKIEALQSDLSLTVSKLMEAEASGSQAATISNARVQELEAELKSKSSSLADLDAQVADLKNEIEKQITASGEECKKYEATIQEFAQESTKLKDEMATIRDQLDQKANELLAVQSQSKAFENDLLLKEERINELMAKINETSEDAKSSASKLDMLDVIRKELGEANISCQELFEKNKELYEENKALKEEKAHQEEMLLQSAMQFKSFQEKIEELTSAREKDEPLKESLNKELEEKNAQLTEFKIQVSELNEERATLFKTIDELEAVKVKYEVLQESSTGNEKTKIENEHLRKRLEQACEFNEQEVEKRKTIENKLAATEASLAQSEKDSGVFEKQVEILQRKFGELDTQIFEKNEKIALLENEVKELQNAKRSLEEKQREVDPEEILRKDRQIKNLEDTLMAFKKEVESVRDEIEDKDLNFRKLKCEYEKIESEQDGLKRKLATKENIAQMLEQEFKKNQNLLSEKTDKVIELESVVRKFENDVERLNREVRLAKSSEASDEVIQRLRKDKDELKRTLVEMEKRKNQYKNMLETQKMTKSEEEWKLMREKLQKYYKLFNEEKKKAEELQKQVASLKSAAAPPRPPLSTQALIGGTTQNAPEAPKTQCKEEKKVVKMKLEDESPARNTRASRSRASSKKEEDENCKQQ</sequence>
<dbReference type="PROSITE" id="PS50067">
    <property type="entry name" value="KINESIN_MOTOR_2"/>
    <property type="match status" value="1"/>
</dbReference>
<dbReference type="InterPro" id="IPR036322">
    <property type="entry name" value="WD40_repeat_dom_sf"/>
</dbReference>
<dbReference type="InterPro" id="IPR027417">
    <property type="entry name" value="P-loop_NTPase"/>
</dbReference>
<feature type="compositionally biased region" description="Basic and acidic residues" evidence="19">
    <location>
        <begin position="3155"/>
        <end position="3172"/>
    </location>
</feature>
<dbReference type="SUPFAM" id="SSF50978">
    <property type="entry name" value="WD40 repeat-like"/>
    <property type="match status" value="1"/>
</dbReference>
<evidence type="ECO:0000256" key="2">
    <source>
        <dbReference type="ARBA" id="ARBA00004245"/>
    </source>
</evidence>
<dbReference type="Gene3D" id="3.40.850.10">
    <property type="entry name" value="Kinesin motor domain"/>
    <property type="match status" value="1"/>
</dbReference>
<dbReference type="EMBL" id="OU015568">
    <property type="protein sequence ID" value="CAG5087869.1"/>
    <property type="molecule type" value="Genomic_DNA"/>
</dbReference>
<proteinExistence type="inferred from homology"/>
<feature type="coiled-coil region" evidence="18">
    <location>
        <begin position="2046"/>
        <end position="2080"/>
    </location>
</feature>
<evidence type="ECO:0000256" key="1">
    <source>
        <dbReference type="ARBA" id="ARBA00004141"/>
    </source>
</evidence>
<feature type="coiled-coil region" evidence="18">
    <location>
        <begin position="2113"/>
        <end position="2182"/>
    </location>
</feature>
<feature type="coiled-coil region" evidence="18">
    <location>
        <begin position="2718"/>
        <end position="2745"/>
    </location>
</feature>
<reference evidence="21 22" key="1">
    <citation type="submission" date="2021-04" db="EMBL/GenBank/DDBJ databases">
        <authorList>
            <person name="Bliznina A."/>
        </authorList>
    </citation>
    <scope>NUCLEOTIDE SEQUENCE [LARGE SCALE GENOMIC DNA]</scope>
</reference>
<evidence type="ECO:0000256" key="16">
    <source>
        <dbReference type="PROSITE-ProRule" id="PRU00221"/>
    </source>
</evidence>
<keyword evidence="7" id="KW-0677">Repeat</keyword>
<dbReference type="InterPro" id="IPR001752">
    <property type="entry name" value="Kinesin_motor_dom"/>
</dbReference>
<feature type="domain" description="Kinesin motor" evidence="20">
    <location>
        <begin position="1020"/>
        <end position="1340"/>
    </location>
</feature>
<dbReference type="Pfam" id="PF04117">
    <property type="entry name" value="Mpv17_PMP22"/>
    <property type="match status" value="1"/>
</dbReference>
<feature type="region of interest" description="Disordered" evidence="19">
    <location>
        <begin position="3115"/>
        <end position="3196"/>
    </location>
</feature>
<dbReference type="Pfam" id="PF00400">
    <property type="entry name" value="WD40"/>
    <property type="match status" value="2"/>
</dbReference>
<evidence type="ECO:0000256" key="15">
    <source>
        <dbReference type="ARBA" id="ARBA00045437"/>
    </source>
</evidence>
<dbReference type="PANTHER" id="PTHR47968">
    <property type="entry name" value="CENTROMERE PROTEIN E"/>
    <property type="match status" value="1"/>
</dbReference>
<dbReference type="InterPro" id="IPR019821">
    <property type="entry name" value="Kinesin_motor_CS"/>
</dbReference>
<evidence type="ECO:0000256" key="17">
    <source>
        <dbReference type="PROSITE-ProRule" id="PRU00283"/>
    </source>
</evidence>
<dbReference type="InterPro" id="IPR036961">
    <property type="entry name" value="Kinesin_motor_dom_sf"/>
</dbReference>
<comment type="similarity">
    <text evidence="3">Belongs to the peroxisomal membrane protein PXMP2/4 family.</text>
</comment>
<dbReference type="PROSITE" id="PS00411">
    <property type="entry name" value="KINESIN_MOTOR_1"/>
    <property type="match status" value="1"/>
</dbReference>
<evidence type="ECO:0000256" key="4">
    <source>
        <dbReference type="ARBA" id="ARBA00018260"/>
    </source>
</evidence>
<feature type="compositionally biased region" description="Basic and acidic residues" evidence="19">
    <location>
        <begin position="1717"/>
        <end position="1740"/>
    </location>
</feature>
<keyword evidence="13 17" id="KW-0505">Motor protein</keyword>
<keyword evidence="6" id="KW-0812">Transmembrane</keyword>
<evidence type="ECO:0000256" key="14">
    <source>
        <dbReference type="ARBA" id="ARBA00023212"/>
    </source>
</evidence>
<keyword evidence="11 18" id="KW-0175">Coiled coil</keyword>
<dbReference type="Proteomes" id="UP001158576">
    <property type="component" value="Chromosome PAR"/>
</dbReference>